<evidence type="ECO:0000313" key="2">
    <source>
        <dbReference type="Proteomes" id="UP000297890"/>
    </source>
</evidence>
<gene>
    <name evidence="1" type="ORF">E4680_11635</name>
</gene>
<dbReference type="RefSeq" id="WP_135282592.1">
    <property type="nucleotide sequence ID" value="NZ_SRIO01000018.1"/>
</dbReference>
<proteinExistence type="predicted"/>
<name>A0A4Z0F7H5_9GAMM</name>
<dbReference type="EMBL" id="SRIO01000018">
    <property type="protein sequence ID" value="TFZ81627.1"/>
    <property type="molecule type" value="Genomic_DNA"/>
</dbReference>
<keyword evidence="2" id="KW-1185">Reference proteome</keyword>
<protein>
    <submittedName>
        <fullName evidence="1">Uncharacterized protein</fullName>
    </submittedName>
</protein>
<organism evidence="1 2">
    <name type="scientific">Candidatus Macondimonas diazotrophica</name>
    <dbReference type="NCBI Taxonomy" id="2305248"/>
    <lineage>
        <taxon>Bacteria</taxon>
        <taxon>Pseudomonadati</taxon>
        <taxon>Pseudomonadota</taxon>
        <taxon>Gammaproteobacteria</taxon>
        <taxon>Chromatiales</taxon>
        <taxon>Ectothiorhodospiraceae</taxon>
        <taxon>Candidatus Macondimonas</taxon>
    </lineage>
</organism>
<sequence>MSSRREMLSKVTVKSPRRVDLVFEAFDFKIRQMERDDQTHLFVSWYDPKGDPTVRKSKSYSSVEYSISVETVEPDTQLPQPGPYVPF</sequence>
<dbReference type="AlphaFoldDB" id="A0A4Z0F7H5"/>
<evidence type="ECO:0000313" key="1">
    <source>
        <dbReference type="EMBL" id="TFZ81627.1"/>
    </source>
</evidence>
<dbReference type="Proteomes" id="UP000297890">
    <property type="component" value="Unassembled WGS sequence"/>
</dbReference>
<accession>A0A4Z0F7H5</accession>
<comment type="caution">
    <text evidence="1">The sequence shown here is derived from an EMBL/GenBank/DDBJ whole genome shotgun (WGS) entry which is preliminary data.</text>
</comment>
<reference evidence="1 2" key="1">
    <citation type="journal article" date="2019" name="ISME J.">
        <title>Candidatus Macondimonas diazotrophica, a novel gammaproteobacterial genus dominating crude-oil-contaminated coastal sediments.</title>
        <authorList>
            <person name="Karthikeyan S."/>
            <person name="Konstantinidis K."/>
        </authorList>
    </citation>
    <scope>NUCLEOTIDE SEQUENCE [LARGE SCALE GENOMIC DNA]</scope>
    <source>
        <strain evidence="1 2">KTK01</strain>
    </source>
</reference>